<dbReference type="Pfam" id="PF01979">
    <property type="entry name" value="Amidohydro_1"/>
    <property type="match status" value="1"/>
</dbReference>
<dbReference type="CDD" id="cd01299">
    <property type="entry name" value="Met_dep_hydrolase_A"/>
    <property type="match status" value="1"/>
</dbReference>
<dbReference type="InterPro" id="IPR057744">
    <property type="entry name" value="OTAase-like"/>
</dbReference>
<organism evidence="2">
    <name type="scientific">marine metagenome</name>
    <dbReference type="NCBI Taxonomy" id="408172"/>
    <lineage>
        <taxon>unclassified sequences</taxon>
        <taxon>metagenomes</taxon>
        <taxon>ecological metagenomes</taxon>
    </lineage>
</organism>
<dbReference type="InterPro" id="IPR011059">
    <property type="entry name" value="Metal-dep_hydrolase_composite"/>
</dbReference>
<dbReference type="SUPFAM" id="SSF51338">
    <property type="entry name" value="Composite domain of metallo-dependent hydrolases"/>
    <property type="match status" value="1"/>
</dbReference>
<dbReference type="SUPFAM" id="SSF51556">
    <property type="entry name" value="Metallo-dependent hydrolases"/>
    <property type="match status" value="1"/>
</dbReference>
<evidence type="ECO:0000313" key="2">
    <source>
        <dbReference type="EMBL" id="SVA09117.1"/>
    </source>
</evidence>
<evidence type="ECO:0000259" key="1">
    <source>
        <dbReference type="Pfam" id="PF01979"/>
    </source>
</evidence>
<dbReference type="Gene3D" id="2.30.40.10">
    <property type="entry name" value="Urease, subunit C, domain 1"/>
    <property type="match status" value="1"/>
</dbReference>
<reference evidence="2" key="1">
    <citation type="submission" date="2018-05" db="EMBL/GenBank/DDBJ databases">
        <authorList>
            <person name="Lanie J.A."/>
            <person name="Ng W.-L."/>
            <person name="Kazmierczak K.M."/>
            <person name="Andrzejewski T.M."/>
            <person name="Davidsen T.M."/>
            <person name="Wayne K.J."/>
            <person name="Tettelin H."/>
            <person name="Glass J.I."/>
            <person name="Rusch D."/>
            <person name="Podicherti R."/>
            <person name="Tsui H.-C.T."/>
            <person name="Winkler M.E."/>
        </authorList>
    </citation>
    <scope>NUCLEOTIDE SEQUENCE</scope>
</reference>
<name>A0A381T3D7_9ZZZZ</name>
<proteinExistence type="predicted"/>
<dbReference type="InterPro" id="IPR051781">
    <property type="entry name" value="Metallo-dep_Hydrolase"/>
</dbReference>
<feature type="domain" description="Amidohydrolase-related" evidence="1">
    <location>
        <begin position="77"/>
        <end position="419"/>
    </location>
</feature>
<dbReference type="InterPro" id="IPR032466">
    <property type="entry name" value="Metal_Hydrolase"/>
</dbReference>
<dbReference type="AlphaFoldDB" id="A0A381T3D7"/>
<accession>A0A381T3D7</accession>
<dbReference type="PANTHER" id="PTHR43135">
    <property type="entry name" value="ALPHA-D-RIBOSE 1-METHYLPHOSPHONATE 5-TRIPHOSPHATE DIPHOSPHATASE"/>
    <property type="match status" value="1"/>
</dbReference>
<protein>
    <recommendedName>
        <fullName evidence="1">Amidohydrolase-related domain-containing protein</fullName>
    </recommendedName>
</protein>
<dbReference type="GO" id="GO:0016810">
    <property type="term" value="F:hydrolase activity, acting on carbon-nitrogen (but not peptide) bonds"/>
    <property type="evidence" value="ECO:0007669"/>
    <property type="project" value="InterPro"/>
</dbReference>
<gene>
    <name evidence="2" type="ORF">METZ01_LOCUS61971</name>
</gene>
<sequence length="422" mass="46282">MKKINKLSLTICLACLLVSSQLFSEKLILNPKQILDVNTGELYESQILVEDKIIIKIDKDLSKKYRDIKLVNLPELTLIPGLMDSHVHLIGNTKLKGYESIGESSYLSTIYGVDNAKKTLLAGFTTVRNVGAGNYADVALKEAIDRNLILGPTMIVSGPALGITGGHCDSNILPYDYEHKSQGVADGPWEVRKMVRKNRKYGANLIKFCATGGVMSKNTNVNNKQYTLEEMRAIVDEAHSHGMKVAAHAHGLEGIKTAIIAGVDSIEHASYIDDETIELAKQRGTYLSMDVYVSDFILGEGKDQGILEESLKKERVVGKVQRQNFKKAVKANAKISFGTDAGIYPHGKNAIQFKYMVEWGMTPLQAIQASTVNTAELFGLANTGKVNEGFEADIIGIKGNPLEDITVLEDVTFVMKDGVIFK</sequence>
<dbReference type="InterPro" id="IPR006680">
    <property type="entry name" value="Amidohydro-rel"/>
</dbReference>
<dbReference type="Gene3D" id="3.20.20.140">
    <property type="entry name" value="Metal-dependent hydrolases"/>
    <property type="match status" value="1"/>
</dbReference>
<dbReference type="EMBL" id="UINC01003771">
    <property type="protein sequence ID" value="SVA09117.1"/>
    <property type="molecule type" value="Genomic_DNA"/>
</dbReference>
<dbReference type="PANTHER" id="PTHR43135:SF3">
    <property type="entry name" value="ALPHA-D-RIBOSE 1-METHYLPHOSPHONATE 5-TRIPHOSPHATE DIPHOSPHATASE"/>
    <property type="match status" value="1"/>
</dbReference>